<organism evidence="3 4">
    <name type="scientific">Rickenella mellea</name>
    <dbReference type="NCBI Taxonomy" id="50990"/>
    <lineage>
        <taxon>Eukaryota</taxon>
        <taxon>Fungi</taxon>
        <taxon>Dikarya</taxon>
        <taxon>Basidiomycota</taxon>
        <taxon>Agaricomycotina</taxon>
        <taxon>Agaricomycetes</taxon>
        <taxon>Hymenochaetales</taxon>
        <taxon>Rickenellaceae</taxon>
        <taxon>Rickenella</taxon>
    </lineage>
</organism>
<evidence type="ECO:0000259" key="2">
    <source>
        <dbReference type="PROSITE" id="PS50097"/>
    </source>
</evidence>
<feature type="region of interest" description="Disordered" evidence="1">
    <location>
        <begin position="435"/>
        <end position="591"/>
    </location>
</feature>
<feature type="compositionally biased region" description="Low complexity" evidence="1">
    <location>
        <begin position="455"/>
        <end position="466"/>
    </location>
</feature>
<evidence type="ECO:0000313" key="4">
    <source>
        <dbReference type="Proteomes" id="UP000294933"/>
    </source>
</evidence>
<dbReference type="Gene3D" id="3.30.710.10">
    <property type="entry name" value="Potassium Channel Kv1.1, Chain A"/>
    <property type="match status" value="1"/>
</dbReference>
<dbReference type="CDD" id="cd18186">
    <property type="entry name" value="BTB_POZ_ZBTB_KLHL-like"/>
    <property type="match status" value="1"/>
</dbReference>
<dbReference type="OrthoDB" id="288590at2759"/>
<dbReference type="AlphaFoldDB" id="A0A4R5XDZ8"/>
<dbReference type="VEuPathDB" id="FungiDB:BD410DRAFT_709231"/>
<name>A0A4R5XDZ8_9AGAM</name>
<sequence length="698" mass="76748">MSDLNLHHSPGPSSSPRPSPLSRPHWPWTTYSHRTLSSSSSLSGLGQPSSSWDPSASTNSSATATWQTSSVLRHSTIPVVNSSISTHNIPEDSMRHWSFTAFEWVIRDVHKLRDLIEAPQDNTVPSDENDEKTADIPEILKETPILGDQKFKLEVGEIFIAHAAVGTAAQTLSLYITSLILDYPHADEISASMMAAIKCQDDKVGERGARPDWVWEFWQNEWTFRPESEVWECALPSLSSLLENPRISETDSFVICIQIHSPTGPFFPQQPSSYYVPRDLLDGLEASLDNPHTGDVRFVCIERHVDPQGPTSPQTAHSRLSSSSSSQSLAPVHFTGRKRILYAHCDILVRRSEYFATMFASAFAEGAIPPTDERRVLTVVVEEADFVTIYWLLKWVYANWLLFQEEDDPRAAVDGMGTGWNAGWLTDDRSVGEWDWKPVSKPMSADVSASRDEIGSVASGGSAESSQRTKLDPGPSPKTPQTPNTPTAIITSTGSPISKVPTRTPQTFRPSQGPSTSSRRAPSSSASSSKSTAVNSASPVTRTGPPPPPPIPRSQPTSNYGMAHSLSPRQPRQLAIPPTPDPHPHPTPAPNPASALCVYQVAHRYQMPGLASLALEHIMNTISPKSSFPLLLASTVWDELHMLVEDYVVEHWDEVSASDDFDKCCQEVAAGEWGLDGGKTLVMLFRRLRSPTSRFVRP</sequence>
<feature type="region of interest" description="Disordered" evidence="1">
    <location>
        <begin position="1"/>
        <end position="60"/>
    </location>
</feature>
<feature type="region of interest" description="Disordered" evidence="1">
    <location>
        <begin position="306"/>
        <end position="328"/>
    </location>
</feature>
<dbReference type="SUPFAM" id="SSF54695">
    <property type="entry name" value="POZ domain"/>
    <property type="match status" value="1"/>
</dbReference>
<feature type="compositionally biased region" description="Low complexity" evidence="1">
    <location>
        <begin position="36"/>
        <end position="60"/>
    </location>
</feature>
<feature type="compositionally biased region" description="Pro residues" evidence="1">
    <location>
        <begin position="544"/>
        <end position="553"/>
    </location>
</feature>
<keyword evidence="4" id="KW-1185">Reference proteome</keyword>
<feature type="compositionally biased region" description="Pro residues" evidence="1">
    <location>
        <begin position="577"/>
        <end position="591"/>
    </location>
</feature>
<protein>
    <recommendedName>
        <fullName evidence="2">BTB domain-containing protein</fullName>
    </recommendedName>
</protein>
<dbReference type="EMBL" id="ML170156">
    <property type="protein sequence ID" value="TDL29223.1"/>
    <property type="molecule type" value="Genomic_DNA"/>
</dbReference>
<gene>
    <name evidence="3" type="ORF">BD410DRAFT_709231</name>
</gene>
<dbReference type="STRING" id="50990.A0A4R5XDZ8"/>
<dbReference type="PANTHER" id="PTHR24413">
    <property type="entry name" value="SPECKLE-TYPE POZ PROTEIN"/>
    <property type="match status" value="1"/>
</dbReference>
<feature type="domain" description="BTB" evidence="2">
    <location>
        <begin position="330"/>
        <end position="405"/>
    </location>
</feature>
<feature type="compositionally biased region" description="Polar residues" evidence="1">
    <location>
        <begin position="481"/>
        <end position="513"/>
    </location>
</feature>
<feature type="compositionally biased region" description="Low complexity" evidence="1">
    <location>
        <begin position="318"/>
        <end position="328"/>
    </location>
</feature>
<feature type="compositionally biased region" description="Low complexity" evidence="1">
    <location>
        <begin position="514"/>
        <end position="543"/>
    </location>
</feature>
<dbReference type="Proteomes" id="UP000294933">
    <property type="component" value="Unassembled WGS sequence"/>
</dbReference>
<dbReference type="PROSITE" id="PS50097">
    <property type="entry name" value="BTB"/>
    <property type="match status" value="1"/>
</dbReference>
<accession>A0A4R5XDZ8</accession>
<proteinExistence type="predicted"/>
<evidence type="ECO:0000256" key="1">
    <source>
        <dbReference type="SAM" id="MobiDB-lite"/>
    </source>
</evidence>
<reference evidence="3 4" key="1">
    <citation type="submission" date="2018-06" db="EMBL/GenBank/DDBJ databases">
        <title>A transcriptomic atlas of mushroom development highlights an independent origin of complex multicellularity.</title>
        <authorList>
            <consortium name="DOE Joint Genome Institute"/>
            <person name="Krizsan K."/>
            <person name="Almasi E."/>
            <person name="Merenyi Z."/>
            <person name="Sahu N."/>
            <person name="Viragh M."/>
            <person name="Koszo T."/>
            <person name="Mondo S."/>
            <person name="Kiss B."/>
            <person name="Balint B."/>
            <person name="Kues U."/>
            <person name="Barry K."/>
            <person name="Hegedus J.C."/>
            <person name="Henrissat B."/>
            <person name="Johnson J."/>
            <person name="Lipzen A."/>
            <person name="Ohm R."/>
            <person name="Nagy I."/>
            <person name="Pangilinan J."/>
            <person name="Yan J."/>
            <person name="Xiong Y."/>
            <person name="Grigoriev I.V."/>
            <person name="Hibbett D.S."/>
            <person name="Nagy L.G."/>
        </authorList>
    </citation>
    <scope>NUCLEOTIDE SEQUENCE [LARGE SCALE GENOMIC DNA]</scope>
    <source>
        <strain evidence="3 4">SZMC22713</strain>
    </source>
</reference>
<dbReference type="InterPro" id="IPR000210">
    <property type="entry name" value="BTB/POZ_dom"/>
</dbReference>
<evidence type="ECO:0000313" key="3">
    <source>
        <dbReference type="EMBL" id="TDL29223.1"/>
    </source>
</evidence>
<dbReference type="InterPro" id="IPR011333">
    <property type="entry name" value="SKP1/BTB/POZ_sf"/>
</dbReference>